<keyword evidence="3" id="KW-1185">Reference proteome</keyword>
<reference evidence="3" key="1">
    <citation type="journal article" date="2019" name="Int. J. Syst. Evol. Microbiol.">
        <title>The Global Catalogue of Microorganisms (GCM) 10K type strain sequencing project: providing services to taxonomists for standard genome sequencing and annotation.</title>
        <authorList>
            <consortium name="The Broad Institute Genomics Platform"/>
            <consortium name="The Broad Institute Genome Sequencing Center for Infectious Disease"/>
            <person name="Wu L."/>
            <person name="Ma J."/>
        </authorList>
    </citation>
    <scope>NUCLEOTIDE SEQUENCE [LARGE SCALE GENOMIC DNA]</scope>
    <source>
        <strain evidence="3">JCM 17688</strain>
    </source>
</reference>
<evidence type="ECO:0000313" key="3">
    <source>
        <dbReference type="Proteomes" id="UP001500635"/>
    </source>
</evidence>
<evidence type="ECO:0000259" key="1">
    <source>
        <dbReference type="Pfam" id="PF24254"/>
    </source>
</evidence>
<accession>A0ABP8J623</accession>
<feature type="domain" description="DUF7455" evidence="1">
    <location>
        <begin position="18"/>
        <end position="65"/>
    </location>
</feature>
<gene>
    <name evidence="2" type="ORF">GCM10023147_07770</name>
</gene>
<dbReference type="RefSeq" id="WP_344991127.1">
    <property type="nucleotide sequence ID" value="NZ_BAABFR010000007.1"/>
</dbReference>
<evidence type="ECO:0000313" key="2">
    <source>
        <dbReference type="EMBL" id="GAA4385692.1"/>
    </source>
</evidence>
<dbReference type="Pfam" id="PF24254">
    <property type="entry name" value="DUF7455"/>
    <property type="match status" value="1"/>
</dbReference>
<protein>
    <recommendedName>
        <fullName evidence="1">DUF7455 domain-containing protein</fullName>
    </recommendedName>
</protein>
<dbReference type="EMBL" id="BAABFR010000007">
    <property type="protein sequence ID" value="GAA4385692.1"/>
    <property type="molecule type" value="Genomic_DNA"/>
</dbReference>
<comment type="caution">
    <text evidence="2">The sequence shown here is derived from an EMBL/GenBank/DDBJ whole genome shotgun (WGS) entry which is preliminary data.</text>
</comment>
<name>A0ABP8J623_9ACTN</name>
<dbReference type="Proteomes" id="UP001500635">
    <property type="component" value="Unassembled WGS sequence"/>
</dbReference>
<proteinExistence type="predicted"/>
<organism evidence="2 3">
    <name type="scientific">Tsukamurella soli</name>
    <dbReference type="NCBI Taxonomy" id="644556"/>
    <lineage>
        <taxon>Bacteria</taxon>
        <taxon>Bacillati</taxon>
        <taxon>Actinomycetota</taxon>
        <taxon>Actinomycetes</taxon>
        <taxon>Mycobacteriales</taxon>
        <taxon>Tsukamurellaceae</taxon>
        <taxon>Tsukamurella</taxon>
    </lineage>
</organism>
<sequence>MTANTTTTPGTASAVSPLTAADRCDRCSAAARVRAVLPSGFELLFCKHHFNEHRTMLETQGAVLLEDAPVAPVAAV</sequence>
<dbReference type="InterPro" id="IPR055878">
    <property type="entry name" value="DUF7455"/>
</dbReference>